<organism evidence="1 2">
    <name type="scientific">Caedimonas varicaedens</name>
    <dbReference type="NCBI Taxonomy" id="1629334"/>
    <lineage>
        <taxon>Bacteria</taxon>
        <taxon>Pseudomonadati</taxon>
        <taxon>Pseudomonadota</taxon>
        <taxon>Alphaproteobacteria</taxon>
        <taxon>Holosporales</taxon>
        <taxon>Caedimonadaceae</taxon>
        <taxon>Caedimonas</taxon>
    </lineage>
</organism>
<reference evidence="1 2" key="1">
    <citation type="submission" date="2015-03" db="EMBL/GenBank/DDBJ databases">
        <title>Caedibacter varicaedens, whole genome shotgun sequence.</title>
        <authorList>
            <person name="Suzuki H."/>
            <person name="Dapper A.L."/>
            <person name="Gibson A.K."/>
            <person name="Jackson C."/>
            <person name="Lee H."/>
            <person name="Pejaver V.R."/>
            <person name="Doak T."/>
            <person name="Lynch M."/>
        </authorList>
    </citation>
    <scope>NUCLEOTIDE SEQUENCE [LARGE SCALE GENOMIC DNA]</scope>
</reference>
<protein>
    <submittedName>
        <fullName evidence="1">Ferredoxin, 2Fe-2S</fullName>
    </submittedName>
</protein>
<dbReference type="SUPFAM" id="SSF52833">
    <property type="entry name" value="Thioredoxin-like"/>
    <property type="match status" value="1"/>
</dbReference>
<gene>
    <name evidence="1" type="primary">fdx4</name>
    <name evidence="1" type="ORF">Cva_00898</name>
</gene>
<sequence>MAPSYDFHIFICQNQRDESHPLGCCLSKGSDKLLDYMKTRVKELGIKNIRINKSGCLDQCKKGPALVIYPEGIWYSPQSVEDIEEIIQSHLLKRKPIEHLFIN</sequence>
<name>A0A0K8MCH3_9PROT</name>
<dbReference type="InterPro" id="IPR036249">
    <property type="entry name" value="Thioredoxin-like_sf"/>
</dbReference>
<evidence type="ECO:0000313" key="2">
    <source>
        <dbReference type="Proteomes" id="UP000036771"/>
    </source>
</evidence>
<dbReference type="OrthoDB" id="9800597at2"/>
<dbReference type="Proteomes" id="UP000036771">
    <property type="component" value="Unassembled WGS sequence"/>
</dbReference>
<dbReference type="EMBL" id="BBVC01000037">
    <property type="protein sequence ID" value="GAO98250.1"/>
    <property type="molecule type" value="Genomic_DNA"/>
</dbReference>
<dbReference type="Gene3D" id="3.40.30.10">
    <property type="entry name" value="Glutaredoxin"/>
    <property type="match status" value="1"/>
</dbReference>
<dbReference type="STRING" id="1629334.Cva_00898"/>
<keyword evidence="2" id="KW-1185">Reference proteome</keyword>
<evidence type="ECO:0000313" key="1">
    <source>
        <dbReference type="EMBL" id="GAO98250.1"/>
    </source>
</evidence>
<accession>A0A0K8MCH3</accession>
<dbReference type="AlphaFoldDB" id="A0A0K8MCH3"/>
<dbReference type="CDD" id="cd02980">
    <property type="entry name" value="TRX_Fd_family"/>
    <property type="match status" value="1"/>
</dbReference>
<comment type="caution">
    <text evidence="1">The sequence shown here is derived from an EMBL/GenBank/DDBJ whole genome shotgun (WGS) entry which is preliminary data.</text>
</comment>
<proteinExistence type="predicted"/>